<dbReference type="SUPFAM" id="SSF52096">
    <property type="entry name" value="ClpP/crotonase"/>
    <property type="match status" value="1"/>
</dbReference>
<name>A0A327XZM2_9RHOB</name>
<evidence type="ECO:0000256" key="1">
    <source>
        <dbReference type="ARBA" id="ARBA00005254"/>
    </source>
</evidence>
<dbReference type="Gene3D" id="3.90.226.10">
    <property type="entry name" value="2-enoyl-CoA Hydratase, Chain A, domain 1"/>
    <property type="match status" value="1"/>
</dbReference>
<dbReference type="PROSITE" id="PS00166">
    <property type="entry name" value="ENOYL_COA_HYDRATASE"/>
    <property type="match status" value="1"/>
</dbReference>
<dbReference type="PANTHER" id="PTHR43802">
    <property type="entry name" value="ENOYL-COA HYDRATASE"/>
    <property type="match status" value="1"/>
</dbReference>
<dbReference type="GO" id="GO:0003824">
    <property type="term" value="F:catalytic activity"/>
    <property type="evidence" value="ECO:0007669"/>
    <property type="project" value="InterPro"/>
</dbReference>
<comment type="caution">
    <text evidence="3">The sequence shown here is derived from an EMBL/GenBank/DDBJ whole genome shotgun (WGS) entry which is preliminary data.</text>
</comment>
<dbReference type="Pfam" id="PF00378">
    <property type="entry name" value="ECH_1"/>
    <property type="match status" value="1"/>
</dbReference>
<dbReference type="InterPro" id="IPR018376">
    <property type="entry name" value="Enoyl-CoA_hyd/isom_CS"/>
</dbReference>
<evidence type="ECO:0000256" key="2">
    <source>
        <dbReference type="RuleBase" id="RU003707"/>
    </source>
</evidence>
<gene>
    <name evidence="3" type="ORF">ATI53_103122</name>
</gene>
<proteinExistence type="inferred from homology"/>
<dbReference type="Proteomes" id="UP000249165">
    <property type="component" value="Unassembled WGS sequence"/>
</dbReference>
<dbReference type="EMBL" id="QLMG01000031">
    <property type="protein sequence ID" value="RAK13994.1"/>
    <property type="molecule type" value="Genomic_DNA"/>
</dbReference>
<dbReference type="InterPro" id="IPR001753">
    <property type="entry name" value="Enoyl-CoA_hydra/iso"/>
</dbReference>
<accession>A0A327XZM2</accession>
<comment type="similarity">
    <text evidence="1 2">Belongs to the enoyl-CoA hydratase/isomerase family.</text>
</comment>
<evidence type="ECO:0000313" key="4">
    <source>
        <dbReference type="Proteomes" id="UP000249165"/>
    </source>
</evidence>
<dbReference type="AlphaFoldDB" id="A0A327XZM2"/>
<dbReference type="PANTHER" id="PTHR43802:SF1">
    <property type="entry name" value="IP11341P-RELATED"/>
    <property type="match status" value="1"/>
</dbReference>
<keyword evidence="4" id="KW-1185">Reference proteome</keyword>
<sequence>MTLNAPDTRNAISDLPMIEAILAALTKTQADPEARVIVLTGAGPAFSSGGNIKSMSPGQGLVDAVPAITRRNYRAGIQRLPLAFEDCDLPIVAAVNGPAVGAGCDLALMCDLRIAGASARFAESFVRIGIVPGDGGAWLLPRVVGFARASEMALTGDMIDAETARDYGLVSQVVPDEQLMDAARALAGRIAANPRHAVRMTRRLLRQAYNRDLSVTLELSSAMQALAHETEDYASSLASMRARLEASKS</sequence>
<organism evidence="3 4">
    <name type="scientific">Salipiger aestuarii</name>
    <dbReference type="NCBI Taxonomy" id="568098"/>
    <lineage>
        <taxon>Bacteria</taxon>
        <taxon>Pseudomonadati</taxon>
        <taxon>Pseudomonadota</taxon>
        <taxon>Alphaproteobacteria</taxon>
        <taxon>Rhodobacterales</taxon>
        <taxon>Roseobacteraceae</taxon>
        <taxon>Salipiger</taxon>
    </lineage>
</organism>
<dbReference type="CDD" id="cd06558">
    <property type="entry name" value="crotonase-like"/>
    <property type="match status" value="1"/>
</dbReference>
<dbReference type="InterPro" id="IPR029045">
    <property type="entry name" value="ClpP/crotonase-like_dom_sf"/>
</dbReference>
<protein>
    <submittedName>
        <fullName evidence="3">Enoyl-CoA hydratase/carnithine racemase</fullName>
    </submittedName>
</protein>
<reference evidence="3 4" key="1">
    <citation type="submission" date="2018-06" db="EMBL/GenBank/DDBJ databases">
        <title>Genomic Encyclopedia of Archaeal and Bacterial Type Strains, Phase II (KMG-II): from individual species to whole genera.</title>
        <authorList>
            <person name="Goeker M."/>
        </authorList>
    </citation>
    <scope>NUCLEOTIDE SEQUENCE [LARGE SCALE GENOMIC DNA]</scope>
    <source>
        <strain evidence="3 4">DSM 22011</strain>
    </source>
</reference>
<evidence type="ECO:0000313" key="3">
    <source>
        <dbReference type="EMBL" id="RAK13994.1"/>
    </source>
</evidence>